<dbReference type="Gene3D" id="1.10.630.10">
    <property type="entry name" value="Cytochrome P450"/>
    <property type="match status" value="1"/>
</dbReference>
<organism evidence="10 11">
    <name type="scientific">Diatrype stigma</name>
    <dbReference type="NCBI Taxonomy" id="117547"/>
    <lineage>
        <taxon>Eukaryota</taxon>
        <taxon>Fungi</taxon>
        <taxon>Dikarya</taxon>
        <taxon>Ascomycota</taxon>
        <taxon>Pezizomycotina</taxon>
        <taxon>Sordariomycetes</taxon>
        <taxon>Xylariomycetidae</taxon>
        <taxon>Xylariales</taxon>
        <taxon>Diatrypaceae</taxon>
        <taxon>Diatrype</taxon>
    </lineage>
</organism>
<keyword evidence="7 9" id="KW-0503">Monooxygenase</keyword>
<dbReference type="GO" id="GO:0020037">
    <property type="term" value="F:heme binding"/>
    <property type="evidence" value="ECO:0007669"/>
    <property type="project" value="InterPro"/>
</dbReference>
<dbReference type="PANTHER" id="PTHR46300:SF1">
    <property type="entry name" value="P450, PUTATIVE (EUROFUNG)-RELATED"/>
    <property type="match status" value="1"/>
</dbReference>
<dbReference type="InterPro" id="IPR002401">
    <property type="entry name" value="Cyt_P450_E_grp-I"/>
</dbReference>
<evidence type="ECO:0000256" key="2">
    <source>
        <dbReference type="ARBA" id="ARBA00010617"/>
    </source>
</evidence>
<dbReference type="InterPro" id="IPR036396">
    <property type="entry name" value="Cyt_P450_sf"/>
</dbReference>
<dbReference type="GO" id="GO:0016705">
    <property type="term" value="F:oxidoreductase activity, acting on paired donors, with incorporation or reduction of molecular oxygen"/>
    <property type="evidence" value="ECO:0007669"/>
    <property type="project" value="InterPro"/>
</dbReference>
<dbReference type="PRINTS" id="PR00385">
    <property type="entry name" value="P450"/>
</dbReference>
<protein>
    <recommendedName>
        <fullName evidence="12">Cytochrome P450</fullName>
    </recommendedName>
</protein>
<dbReference type="Proteomes" id="UP001320420">
    <property type="component" value="Unassembled WGS sequence"/>
</dbReference>
<dbReference type="InterPro" id="IPR001128">
    <property type="entry name" value="Cyt_P450"/>
</dbReference>
<name>A0AAN9YQB8_9PEZI</name>
<sequence length="424" mass="47266">MHMLLRPYDERFRLHQRLETPVLNPRAASAYLPFQTLESSQLLFDLLSDSNDTGIDCHPHLERTTASVIYALFYGYRLKTAFDPVLLAAHAVNHEFGQFAQVGAYVVDFFPILNKLPKFLAPWKKEAARHWERQRSLHVGNLKRGLGSSSWNFCKAMQRALEAEAIDMSVEELALDLGIMADAAMDASTETLAWFVVACVAENDGFIAKAQRYLDEVVGRGRLPVFDDRPRLPYIDAIVEELLRWRPAGAAGVPHATKVEGSYGGYRIPAGSVVIANHWAITREEAVFGPDVEAFLPERWLSVRTSGDKGDAATEVLKDLPTVGFGYGRRICPGRHVARNSLWIAVAKLLWAFDFEPPLSETGQRFAVDSMALTDGLVVKPLPSRAILKPRGEWVRRIVTEQCDTQGMDFTGILDQIGSTLATN</sequence>
<keyword evidence="4 8" id="KW-0479">Metal-binding</keyword>
<evidence type="ECO:0000256" key="4">
    <source>
        <dbReference type="ARBA" id="ARBA00022723"/>
    </source>
</evidence>
<dbReference type="PROSITE" id="PS00086">
    <property type="entry name" value="CYTOCHROME_P450"/>
    <property type="match status" value="1"/>
</dbReference>
<feature type="binding site" description="axial binding residue" evidence="8">
    <location>
        <position position="332"/>
    </location>
    <ligand>
        <name>heme</name>
        <dbReference type="ChEBI" id="CHEBI:30413"/>
    </ligand>
    <ligandPart>
        <name>Fe</name>
        <dbReference type="ChEBI" id="CHEBI:18248"/>
    </ligandPart>
</feature>
<dbReference type="SUPFAM" id="SSF48264">
    <property type="entry name" value="Cytochrome P450"/>
    <property type="match status" value="1"/>
</dbReference>
<evidence type="ECO:0008006" key="12">
    <source>
        <dbReference type="Google" id="ProtNLM"/>
    </source>
</evidence>
<dbReference type="GO" id="GO:0005506">
    <property type="term" value="F:iron ion binding"/>
    <property type="evidence" value="ECO:0007669"/>
    <property type="project" value="InterPro"/>
</dbReference>
<dbReference type="PRINTS" id="PR00463">
    <property type="entry name" value="EP450I"/>
</dbReference>
<keyword evidence="5 9" id="KW-0560">Oxidoreductase</keyword>
<evidence type="ECO:0000256" key="6">
    <source>
        <dbReference type="ARBA" id="ARBA00023004"/>
    </source>
</evidence>
<comment type="similarity">
    <text evidence="2 9">Belongs to the cytochrome P450 family.</text>
</comment>
<proteinExistence type="inferred from homology"/>
<dbReference type="PANTHER" id="PTHR46300">
    <property type="entry name" value="P450, PUTATIVE (EUROFUNG)-RELATED-RELATED"/>
    <property type="match status" value="1"/>
</dbReference>
<dbReference type="AlphaFoldDB" id="A0AAN9YQB8"/>
<dbReference type="CDD" id="cd11065">
    <property type="entry name" value="CYP64-like"/>
    <property type="match status" value="1"/>
</dbReference>
<dbReference type="GO" id="GO:0004497">
    <property type="term" value="F:monooxygenase activity"/>
    <property type="evidence" value="ECO:0007669"/>
    <property type="project" value="UniProtKB-KW"/>
</dbReference>
<dbReference type="InterPro" id="IPR050364">
    <property type="entry name" value="Cytochrome_P450_fung"/>
</dbReference>
<dbReference type="Pfam" id="PF00067">
    <property type="entry name" value="p450"/>
    <property type="match status" value="1"/>
</dbReference>
<keyword evidence="3 8" id="KW-0349">Heme</keyword>
<gene>
    <name evidence="10" type="ORF">SLS62_004641</name>
</gene>
<dbReference type="InterPro" id="IPR017972">
    <property type="entry name" value="Cyt_P450_CS"/>
</dbReference>
<keyword evidence="6 8" id="KW-0408">Iron</keyword>
<accession>A0AAN9YQB8</accession>
<evidence type="ECO:0000256" key="3">
    <source>
        <dbReference type="ARBA" id="ARBA00022617"/>
    </source>
</evidence>
<dbReference type="EMBL" id="JAKJXP020000029">
    <property type="protein sequence ID" value="KAK7753351.1"/>
    <property type="molecule type" value="Genomic_DNA"/>
</dbReference>
<evidence type="ECO:0000313" key="10">
    <source>
        <dbReference type="EMBL" id="KAK7753351.1"/>
    </source>
</evidence>
<reference evidence="10 11" key="1">
    <citation type="submission" date="2024-02" db="EMBL/GenBank/DDBJ databases">
        <title>De novo assembly and annotation of 12 fungi associated with fruit tree decline syndrome in Ontario, Canada.</title>
        <authorList>
            <person name="Sulman M."/>
            <person name="Ellouze W."/>
            <person name="Ilyukhin E."/>
        </authorList>
    </citation>
    <scope>NUCLEOTIDE SEQUENCE [LARGE SCALE GENOMIC DNA]</scope>
    <source>
        <strain evidence="10 11">M11/M66-122</strain>
    </source>
</reference>
<evidence type="ECO:0000256" key="5">
    <source>
        <dbReference type="ARBA" id="ARBA00023002"/>
    </source>
</evidence>
<keyword evidence="11" id="KW-1185">Reference proteome</keyword>
<comment type="cofactor">
    <cofactor evidence="1 8">
        <name>heme</name>
        <dbReference type="ChEBI" id="CHEBI:30413"/>
    </cofactor>
</comment>
<evidence type="ECO:0000256" key="1">
    <source>
        <dbReference type="ARBA" id="ARBA00001971"/>
    </source>
</evidence>
<comment type="caution">
    <text evidence="10">The sequence shown here is derived from an EMBL/GenBank/DDBJ whole genome shotgun (WGS) entry which is preliminary data.</text>
</comment>
<evidence type="ECO:0000256" key="9">
    <source>
        <dbReference type="RuleBase" id="RU000461"/>
    </source>
</evidence>
<evidence type="ECO:0000256" key="8">
    <source>
        <dbReference type="PIRSR" id="PIRSR602401-1"/>
    </source>
</evidence>
<evidence type="ECO:0000256" key="7">
    <source>
        <dbReference type="ARBA" id="ARBA00023033"/>
    </source>
</evidence>
<evidence type="ECO:0000313" key="11">
    <source>
        <dbReference type="Proteomes" id="UP001320420"/>
    </source>
</evidence>